<name>A0AAN1JIT0_9BURK</name>
<keyword evidence="5 7" id="KW-1133">Transmembrane helix</keyword>
<keyword evidence="6 7" id="KW-0472">Membrane</keyword>
<feature type="transmembrane region" description="Helical" evidence="7">
    <location>
        <begin position="385"/>
        <end position="402"/>
    </location>
</feature>
<dbReference type="EMBL" id="CP026107">
    <property type="protein sequence ID" value="AUT74697.1"/>
    <property type="molecule type" value="Genomic_DNA"/>
</dbReference>
<evidence type="ECO:0000256" key="4">
    <source>
        <dbReference type="ARBA" id="ARBA00022692"/>
    </source>
</evidence>
<feature type="transmembrane region" description="Helical" evidence="7">
    <location>
        <begin position="157"/>
        <end position="179"/>
    </location>
</feature>
<organism evidence="8 11">
    <name type="scientific">Paraburkholderia hospita</name>
    <dbReference type="NCBI Taxonomy" id="169430"/>
    <lineage>
        <taxon>Bacteria</taxon>
        <taxon>Pseudomonadati</taxon>
        <taxon>Pseudomonadota</taxon>
        <taxon>Betaproteobacteria</taxon>
        <taxon>Burkholderiales</taxon>
        <taxon>Burkholderiaceae</taxon>
        <taxon>Paraburkholderia</taxon>
    </lineage>
</organism>
<dbReference type="KEGG" id="phs:C2L64_41530"/>
<dbReference type="AlphaFoldDB" id="A0AAN1JIT0"/>
<dbReference type="Proteomes" id="UP000236649">
    <property type="component" value="Chromosome 3"/>
</dbReference>
<evidence type="ECO:0000256" key="1">
    <source>
        <dbReference type="ARBA" id="ARBA00004651"/>
    </source>
</evidence>
<keyword evidence="3" id="KW-1003">Cell membrane</keyword>
<feature type="transmembrane region" description="Helical" evidence="7">
    <location>
        <begin position="129"/>
        <end position="145"/>
    </location>
</feature>
<accession>A0AAN1JIT0</accession>
<reference evidence="8 11" key="2">
    <citation type="submission" date="2018-01" db="EMBL/GenBank/DDBJ databases">
        <title>Species boundaries and ecological features among Paraburkholderia terrae DSMZ17804T, P. hospita DSMZ17164T and P. caribensis DSMZ13236T.</title>
        <authorList>
            <person name="Pratama A.A."/>
        </authorList>
    </citation>
    <scope>NUCLEOTIDE SEQUENCE [LARGE SCALE GENOMIC DNA]</scope>
    <source>
        <strain evidence="8 11">DSM 17164</strain>
    </source>
</reference>
<evidence type="ECO:0000256" key="5">
    <source>
        <dbReference type="ARBA" id="ARBA00022989"/>
    </source>
</evidence>
<dbReference type="PANTHER" id="PTHR30509:SF9">
    <property type="entry name" value="MULTIDRUG RESISTANCE PROTEIN MDTO"/>
    <property type="match status" value="1"/>
</dbReference>
<keyword evidence="10" id="KW-1185">Reference proteome</keyword>
<dbReference type="EMBL" id="AKAU01000016">
    <property type="protein sequence ID" value="EIN02628.1"/>
    <property type="molecule type" value="Genomic_DNA"/>
</dbReference>
<dbReference type="GO" id="GO:0022857">
    <property type="term" value="F:transmembrane transporter activity"/>
    <property type="evidence" value="ECO:0007669"/>
    <property type="project" value="InterPro"/>
</dbReference>
<evidence type="ECO:0000256" key="2">
    <source>
        <dbReference type="ARBA" id="ARBA00022448"/>
    </source>
</evidence>
<feature type="transmembrane region" description="Helical" evidence="7">
    <location>
        <begin position="409"/>
        <end position="431"/>
    </location>
</feature>
<feature type="transmembrane region" description="Helical" evidence="7">
    <location>
        <begin position="360"/>
        <end position="379"/>
    </location>
</feature>
<feature type="transmembrane region" description="Helical" evidence="7">
    <location>
        <begin position="103"/>
        <end position="122"/>
    </location>
</feature>
<keyword evidence="4 7" id="KW-0812">Transmembrane</keyword>
<evidence type="ECO:0000313" key="9">
    <source>
        <dbReference type="EMBL" id="EIN02628.1"/>
    </source>
</evidence>
<dbReference type="RefSeq" id="WP_007577427.1">
    <property type="nucleotide sequence ID" value="NZ_AKAU01000016.1"/>
</dbReference>
<evidence type="ECO:0000313" key="10">
    <source>
        <dbReference type="Proteomes" id="UP000004980"/>
    </source>
</evidence>
<sequence length="703" mass="76459">MAVADYLPPMPVMLRDACDFLTRELAPFPGRLNVMLRCMLTSAIVIVASMALEVPELPLSLLVMFYVTQANVVVTRLVGIMFMVGSTLAIGLSILLLKFTFDYPLLRIVVASVVFFGSVYLLRVLKIGVVFFIVAIVVIYVQSFVDQTDQADLLIRAVLWVWVAVNYPIALALVVNTLLLPAEPQLQLNAEIHRQLAALDMRLTHLIDNTPNVTPITLATVQQGALTLQKLLRFTMMRDARYREHQAAQLACIATVSRLYRGASELPDTWPAHSPARRAMLSELRANVRALDEAVMSGEPYRHVSTATPEEHHAADTIPAAGELQRALHAYADLAARDAETGKPAAAEPMVAPDAWTNPAYLRFSLKTLLAVLACYVFYNAVDWQGIHTIMLTCVIVALPSLGASTQRALLRLTGAAIGSALALFMVVFVIPHLDDIVGLLLITLPVAALGAWISAGSERIGYAGIQVIFTFSLAVLGQFGPTTNLTEIRDRMVGILLGVGVATFVQMSFWREGEGDALRQRLATMLRAIAAQLRTPSDDAGDELPYTQRQLKAWAVLADCEATLARVALEPSWQEAEHAQWTLRAQTVLAQTREIMLAGDALRSTLVAQAGASNSQTVDAVRSTQEQARVELNRYADELAASPPDARAPRRSEIAAQEAVEAADRPLIAAADELSRQVAGLPDWRAEVEDGVSVAAPSSQPI</sequence>
<dbReference type="GO" id="GO:0005886">
    <property type="term" value="C:plasma membrane"/>
    <property type="evidence" value="ECO:0007669"/>
    <property type="project" value="UniProtKB-SubCell"/>
</dbReference>
<feature type="transmembrane region" description="Helical" evidence="7">
    <location>
        <begin position="461"/>
        <end position="481"/>
    </location>
</feature>
<protein>
    <submittedName>
        <fullName evidence="8">FUSC family protein</fullName>
    </submittedName>
    <submittedName>
        <fullName evidence="9">Multidrug efflux system protein MdtO</fullName>
    </submittedName>
</protein>
<dbReference type="Proteomes" id="UP000004980">
    <property type="component" value="Unassembled WGS sequence"/>
</dbReference>
<keyword evidence="2" id="KW-0813">Transport</keyword>
<dbReference type="InterPro" id="IPR006726">
    <property type="entry name" value="PHBA_efflux_AaeB/fusaric-R"/>
</dbReference>
<evidence type="ECO:0000256" key="6">
    <source>
        <dbReference type="ARBA" id="ARBA00023136"/>
    </source>
</evidence>
<evidence type="ECO:0000256" key="7">
    <source>
        <dbReference type="SAM" id="Phobius"/>
    </source>
</evidence>
<comment type="subcellular location">
    <subcellularLocation>
        <location evidence="1">Cell membrane</location>
        <topology evidence="1">Multi-pass membrane protein</topology>
    </subcellularLocation>
</comment>
<gene>
    <name evidence="8" type="ORF">C2L64_41530</name>
    <name evidence="9" type="ORF">WQE_02732</name>
</gene>
<feature type="transmembrane region" description="Helical" evidence="7">
    <location>
        <begin position="437"/>
        <end position="454"/>
    </location>
</feature>
<evidence type="ECO:0000256" key="3">
    <source>
        <dbReference type="ARBA" id="ARBA00022475"/>
    </source>
</evidence>
<dbReference type="GeneID" id="55534785"/>
<dbReference type="PANTHER" id="PTHR30509">
    <property type="entry name" value="P-HYDROXYBENZOIC ACID EFFLUX PUMP SUBUNIT-RELATED"/>
    <property type="match status" value="1"/>
</dbReference>
<evidence type="ECO:0000313" key="11">
    <source>
        <dbReference type="Proteomes" id="UP000236649"/>
    </source>
</evidence>
<feature type="transmembrane region" description="Helical" evidence="7">
    <location>
        <begin position="493"/>
        <end position="511"/>
    </location>
</feature>
<dbReference type="Pfam" id="PF04632">
    <property type="entry name" value="FUSC"/>
    <property type="match status" value="1"/>
</dbReference>
<proteinExistence type="predicted"/>
<reference evidence="9 10" key="1">
    <citation type="journal article" date="2012" name="J. Bacteriol.">
        <title>Draft Genome Sequence of the Soil Bacterium Burkholderia terrae Strain BS001, Which Interacts with Fungal Surface Structures.</title>
        <authorList>
            <person name="Nazir R."/>
            <person name="Hansen M.A."/>
            <person name="Sorensen S."/>
            <person name="van Elsas J.D."/>
        </authorList>
    </citation>
    <scope>NUCLEOTIDE SEQUENCE [LARGE SCALE GENOMIC DNA]</scope>
    <source>
        <strain evidence="9 10">BS001</strain>
    </source>
</reference>
<feature type="transmembrane region" description="Helical" evidence="7">
    <location>
        <begin position="73"/>
        <end position="97"/>
    </location>
</feature>
<evidence type="ECO:0000313" key="8">
    <source>
        <dbReference type="EMBL" id="AUT74697.1"/>
    </source>
</evidence>